<dbReference type="InterPro" id="IPR004358">
    <property type="entry name" value="Sig_transdc_His_kin-like_C"/>
</dbReference>
<dbReference type="SMART" id="SM00086">
    <property type="entry name" value="PAC"/>
    <property type="match status" value="2"/>
</dbReference>
<comment type="catalytic activity">
    <reaction evidence="1">
        <text>ATP + protein L-histidine = ADP + protein N-phospho-L-histidine.</text>
        <dbReference type="EC" id="2.7.13.3"/>
    </reaction>
</comment>
<dbReference type="Pfam" id="PF02518">
    <property type="entry name" value="HATPase_c"/>
    <property type="match status" value="1"/>
</dbReference>
<dbReference type="CDD" id="cd06225">
    <property type="entry name" value="HAMP"/>
    <property type="match status" value="1"/>
</dbReference>
<keyword evidence="8" id="KW-0547">Nucleotide-binding</keyword>
<comment type="caution">
    <text evidence="23">The sequence shown here is derived from an EMBL/GenBank/DDBJ whole genome shotgun (WGS) entry which is preliminary data.</text>
</comment>
<dbReference type="Pfam" id="PF00989">
    <property type="entry name" value="PAS"/>
    <property type="match status" value="1"/>
</dbReference>
<protein>
    <recommendedName>
        <fullName evidence="3">histidine kinase</fullName>
        <ecNumber evidence="3">2.7.13.3</ecNumber>
    </recommendedName>
</protein>
<dbReference type="SMART" id="SM00091">
    <property type="entry name" value="PAS"/>
    <property type="match status" value="2"/>
</dbReference>
<dbReference type="InterPro" id="IPR000014">
    <property type="entry name" value="PAS"/>
</dbReference>
<dbReference type="InterPro" id="IPR036890">
    <property type="entry name" value="HATPase_C_sf"/>
</dbReference>
<dbReference type="SUPFAM" id="SSF55874">
    <property type="entry name" value="ATPase domain of HSP90 chaperone/DNA topoisomerase II/histidine kinase"/>
    <property type="match status" value="1"/>
</dbReference>
<dbReference type="SUPFAM" id="SSF158472">
    <property type="entry name" value="HAMP domain-like"/>
    <property type="match status" value="1"/>
</dbReference>
<dbReference type="SUPFAM" id="SSF55785">
    <property type="entry name" value="PYP-like sensor domain (PAS domain)"/>
    <property type="match status" value="2"/>
</dbReference>
<reference evidence="24" key="1">
    <citation type="journal article" date="2019" name="Int. J. Syst. Evol. Microbiol.">
        <title>The Global Catalogue of Microorganisms (GCM) 10K type strain sequencing project: providing services to taxonomists for standard genome sequencing and annotation.</title>
        <authorList>
            <consortium name="The Broad Institute Genomics Platform"/>
            <consortium name="The Broad Institute Genome Sequencing Center for Infectious Disease"/>
            <person name="Wu L."/>
            <person name="Ma J."/>
        </authorList>
    </citation>
    <scope>NUCLEOTIDE SEQUENCE [LARGE SCALE GENOMIC DNA]</scope>
    <source>
        <strain evidence="24">CGMCC 1.18578</strain>
    </source>
</reference>
<keyword evidence="7 16" id="KW-0812">Transmembrane</keyword>
<feature type="domain" description="Response regulatory" evidence="18">
    <location>
        <begin position="1019"/>
        <end position="1135"/>
    </location>
</feature>
<feature type="domain" description="Response regulatory" evidence="18">
    <location>
        <begin position="873"/>
        <end position="990"/>
    </location>
</feature>
<dbReference type="EC" id="2.7.13.3" evidence="3"/>
<accession>A0ABW0QTH8</accession>
<feature type="domain" description="PAS" evidence="19">
    <location>
        <begin position="494"/>
        <end position="532"/>
    </location>
</feature>
<keyword evidence="4" id="KW-1003">Cell membrane</keyword>
<dbReference type="PROSITE" id="PS50109">
    <property type="entry name" value="HIS_KIN"/>
    <property type="match status" value="1"/>
</dbReference>
<dbReference type="InterPro" id="IPR003660">
    <property type="entry name" value="HAMP_dom"/>
</dbReference>
<keyword evidence="9" id="KW-0418">Kinase</keyword>
<dbReference type="InterPro" id="IPR036641">
    <property type="entry name" value="HPT_dom_sf"/>
</dbReference>
<dbReference type="Pfam" id="PF00072">
    <property type="entry name" value="Response_reg"/>
    <property type="match status" value="2"/>
</dbReference>
<dbReference type="SMART" id="SM00073">
    <property type="entry name" value="HPT"/>
    <property type="match status" value="1"/>
</dbReference>
<keyword evidence="10" id="KW-0067">ATP-binding</keyword>
<evidence type="ECO:0000256" key="15">
    <source>
        <dbReference type="PROSITE-ProRule" id="PRU00169"/>
    </source>
</evidence>
<dbReference type="CDD" id="cd16922">
    <property type="entry name" value="HATPase_EvgS-ArcB-TorS-like"/>
    <property type="match status" value="1"/>
</dbReference>
<dbReference type="PANTHER" id="PTHR45339:SF1">
    <property type="entry name" value="HYBRID SIGNAL TRANSDUCTION HISTIDINE KINASE J"/>
    <property type="match status" value="1"/>
</dbReference>
<keyword evidence="6" id="KW-0808">Transferase</keyword>
<dbReference type="InterPro" id="IPR003661">
    <property type="entry name" value="HisK_dim/P_dom"/>
</dbReference>
<feature type="domain" description="HPt" evidence="22">
    <location>
        <begin position="1177"/>
        <end position="1268"/>
    </location>
</feature>
<evidence type="ECO:0000256" key="10">
    <source>
        <dbReference type="ARBA" id="ARBA00022840"/>
    </source>
</evidence>
<dbReference type="PROSITE" id="PS50112">
    <property type="entry name" value="PAS"/>
    <property type="match status" value="2"/>
</dbReference>
<keyword evidence="12" id="KW-0902">Two-component regulatory system</keyword>
<dbReference type="SUPFAM" id="SSF52172">
    <property type="entry name" value="CheY-like"/>
    <property type="match status" value="2"/>
</dbReference>
<dbReference type="Pfam" id="PF00672">
    <property type="entry name" value="HAMP"/>
    <property type="match status" value="1"/>
</dbReference>
<evidence type="ECO:0000259" key="20">
    <source>
        <dbReference type="PROSITE" id="PS50113"/>
    </source>
</evidence>
<feature type="modified residue" description="4-aspartylphosphate" evidence="15">
    <location>
        <position position="1068"/>
    </location>
</feature>
<evidence type="ECO:0000256" key="16">
    <source>
        <dbReference type="SAM" id="Phobius"/>
    </source>
</evidence>
<evidence type="ECO:0000256" key="9">
    <source>
        <dbReference type="ARBA" id="ARBA00022777"/>
    </source>
</evidence>
<dbReference type="PROSITE" id="PS50894">
    <property type="entry name" value="HPT"/>
    <property type="match status" value="1"/>
</dbReference>
<comment type="subcellular location">
    <subcellularLocation>
        <location evidence="2">Cell membrane</location>
        <topology evidence="2">Multi-pass membrane protein</topology>
    </subcellularLocation>
</comment>
<feature type="modified residue" description="Phosphohistidine" evidence="14">
    <location>
        <position position="1216"/>
    </location>
</feature>
<dbReference type="SMART" id="SM00304">
    <property type="entry name" value="HAMP"/>
    <property type="match status" value="1"/>
</dbReference>
<evidence type="ECO:0000256" key="14">
    <source>
        <dbReference type="PROSITE-ProRule" id="PRU00110"/>
    </source>
</evidence>
<feature type="domain" description="PAC" evidence="20">
    <location>
        <begin position="566"/>
        <end position="618"/>
    </location>
</feature>
<dbReference type="InterPro" id="IPR036097">
    <property type="entry name" value="HisK_dim/P_sf"/>
</dbReference>
<dbReference type="InterPro" id="IPR011006">
    <property type="entry name" value="CheY-like_superfamily"/>
</dbReference>
<evidence type="ECO:0000259" key="19">
    <source>
        <dbReference type="PROSITE" id="PS50112"/>
    </source>
</evidence>
<evidence type="ECO:0000256" key="12">
    <source>
        <dbReference type="ARBA" id="ARBA00023012"/>
    </source>
</evidence>
<dbReference type="Gene3D" id="3.30.565.10">
    <property type="entry name" value="Histidine kinase-like ATPase, C-terminal domain"/>
    <property type="match status" value="1"/>
</dbReference>
<evidence type="ECO:0000256" key="5">
    <source>
        <dbReference type="ARBA" id="ARBA00022553"/>
    </source>
</evidence>
<gene>
    <name evidence="23" type="ORF">ACFPQ4_02305</name>
</gene>
<dbReference type="NCBIfam" id="TIGR00229">
    <property type="entry name" value="sensory_box"/>
    <property type="match status" value="2"/>
</dbReference>
<feature type="transmembrane region" description="Helical" evidence="16">
    <location>
        <begin position="7"/>
        <end position="27"/>
    </location>
</feature>
<feature type="domain" description="Histidine kinase" evidence="17">
    <location>
        <begin position="636"/>
        <end position="857"/>
    </location>
</feature>
<evidence type="ECO:0000313" key="24">
    <source>
        <dbReference type="Proteomes" id="UP001596108"/>
    </source>
</evidence>
<evidence type="ECO:0000256" key="3">
    <source>
        <dbReference type="ARBA" id="ARBA00012438"/>
    </source>
</evidence>
<dbReference type="CDD" id="cd00156">
    <property type="entry name" value="REC"/>
    <property type="match status" value="1"/>
</dbReference>
<dbReference type="SMART" id="SM00448">
    <property type="entry name" value="REC"/>
    <property type="match status" value="2"/>
</dbReference>
<dbReference type="InterPro" id="IPR005467">
    <property type="entry name" value="His_kinase_dom"/>
</dbReference>
<dbReference type="SMART" id="SM00387">
    <property type="entry name" value="HATPase_c"/>
    <property type="match status" value="1"/>
</dbReference>
<dbReference type="Pfam" id="PF00512">
    <property type="entry name" value="HisKA"/>
    <property type="match status" value="1"/>
</dbReference>
<dbReference type="PROSITE" id="PS50885">
    <property type="entry name" value="HAMP"/>
    <property type="match status" value="1"/>
</dbReference>
<evidence type="ECO:0000256" key="7">
    <source>
        <dbReference type="ARBA" id="ARBA00022692"/>
    </source>
</evidence>
<dbReference type="Gene3D" id="1.10.8.500">
    <property type="entry name" value="HAMP domain in histidine kinase"/>
    <property type="match status" value="1"/>
</dbReference>
<dbReference type="InterPro" id="IPR001610">
    <property type="entry name" value="PAC"/>
</dbReference>
<evidence type="ECO:0000256" key="8">
    <source>
        <dbReference type="ARBA" id="ARBA00022741"/>
    </source>
</evidence>
<dbReference type="RefSeq" id="WP_378110110.1">
    <property type="nucleotide sequence ID" value="NZ_JBHSNC010000007.1"/>
</dbReference>
<proteinExistence type="predicted"/>
<dbReference type="PROSITE" id="PS50113">
    <property type="entry name" value="PAC"/>
    <property type="match status" value="1"/>
</dbReference>
<dbReference type="PANTHER" id="PTHR45339">
    <property type="entry name" value="HYBRID SIGNAL TRANSDUCTION HISTIDINE KINASE J"/>
    <property type="match status" value="1"/>
</dbReference>
<dbReference type="Gene3D" id="1.20.120.160">
    <property type="entry name" value="HPT domain"/>
    <property type="match status" value="1"/>
</dbReference>
<keyword evidence="24" id="KW-1185">Reference proteome</keyword>
<dbReference type="InterPro" id="IPR000700">
    <property type="entry name" value="PAS-assoc_C"/>
</dbReference>
<name>A0ABW0QTH8_9BACL</name>
<organism evidence="23 24">
    <name type="scientific">Cohnella yongneupensis</name>
    <dbReference type="NCBI Taxonomy" id="425006"/>
    <lineage>
        <taxon>Bacteria</taxon>
        <taxon>Bacillati</taxon>
        <taxon>Bacillota</taxon>
        <taxon>Bacilli</taxon>
        <taxon>Bacillales</taxon>
        <taxon>Paenibacillaceae</taxon>
        <taxon>Cohnella</taxon>
    </lineage>
</organism>
<dbReference type="SUPFAM" id="SSF47226">
    <property type="entry name" value="Histidine-containing phosphotransfer domain, HPT domain"/>
    <property type="match status" value="1"/>
</dbReference>
<evidence type="ECO:0000256" key="4">
    <source>
        <dbReference type="ARBA" id="ARBA00022475"/>
    </source>
</evidence>
<evidence type="ECO:0000256" key="1">
    <source>
        <dbReference type="ARBA" id="ARBA00000085"/>
    </source>
</evidence>
<dbReference type="PRINTS" id="PR00344">
    <property type="entry name" value="BCTRLSENSOR"/>
</dbReference>
<dbReference type="Pfam" id="PF13426">
    <property type="entry name" value="PAS_9"/>
    <property type="match status" value="1"/>
</dbReference>
<keyword evidence="11 16" id="KW-1133">Transmembrane helix</keyword>
<dbReference type="InterPro" id="IPR013767">
    <property type="entry name" value="PAS_fold"/>
</dbReference>
<dbReference type="EMBL" id="JBHSNC010000007">
    <property type="protein sequence ID" value="MFC5528284.1"/>
    <property type="molecule type" value="Genomic_DNA"/>
</dbReference>
<dbReference type="CDD" id="cd00082">
    <property type="entry name" value="HisKA"/>
    <property type="match status" value="1"/>
</dbReference>
<evidence type="ECO:0000256" key="2">
    <source>
        <dbReference type="ARBA" id="ARBA00004651"/>
    </source>
</evidence>
<feature type="transmembrane region" description="Helical" evidence="16">
    <location>
        <begin position="281"/>
        <end position="302"/>
    </location>
</feature>
<dbReference type="InterPro" id="IPR035965">
    <property type="entry name" value="PAS-like_dom_sf"/>
</dbReference>
<dbReference type="SUPFAM" id="SSF47384">
    <property type="entry name" value="Homodimeric domain of signal transducing histidine kinase"/>
    <property type="match status" value="1"/>
</dbReference>
<feature type="domain" description="PAS" evidence="19">
    <location>
        <begin position="356"/>
        <end position="406"/>
    </location>
</feature>
<dbReference type="InterPro" id="IPR001789">
    <property type="entry name" value="Sig_transdc_resp-reg_receiver"/>
</dbReference>
<feature type="modified residue" description="4-aspartylphosphate" evidence="15">
    <location>
        <position position="922"/>
    </location>
</feature>
<dbReference type="CDD" id="cd17546">
    <property type="entry name" value="REC_hyHK_CKI1_RcsC-like"/>
    <property type="match status" value="1"/>
</dbReference>
<evidence type="ECO:0000259" key="18">
    <source>
        <dbReference type="PROSITE" id="PS50110"/>
    </source>
</evidence>
<feature type="domain" description="HAMP" evidence="21">
    <location>
        <begin position="305"/>
        <end position="358"/>
    </location>
</feature>
<sequence length="1274" mass="141814">MFRSLRFKIAIFLIITNGLSFITMSLINYEISNKRMNLQLEHQSMNDLTNTVTNLNTLLSIRLHEAEVLTETSGVRTGTLDSKLRALAANVASSRGQYAYYGIVNRTGTLSLADGRTIQVASFPAYRSALMGISSISDPVLDASGKPIVWLFVPMYEENSPSFVVKEVAAVAVPSVELFGNLITVKNKEYKDSAITLIDKETNLLHYSKDPSLILKRNYVKDDPGTLAFAQRIRNSEKGFGDVELFGRVLKMFYMKVPGYDWYAVFSVSKHEFEAPLRSTLWMNILFIGIAELVLGTILYLFTSRVILKRLKQIVTVTQQVASGDLHTPPVPLQSMDELGLLASSVNTMTENLRDLLEPFQTFIDHNKFAMIVTDANYNVTSFNTHAEEMLGYTEQEVLGKRALTDWYDSAQLQQRAKQYAELLKLPLNPDESVLFALTLNGLPPAAEWSWRSRDGRKLLVMIIPNIMRYPDGTIKGYVLLARDISDIKLTVETNTRLLEIMESAHDLIGSFDLSGRMFYVNQAGLAFLGIESLNDENDQLNMYLSITSAIRFADGLTLAQEMGFWQSELEFVRDNGEIQYASMTVVAHHTNDGGETFYSTIVRDITDQKTIERQLMQAKETADDANEAKSSFLARMSHEIRTPLNGIIGLTYLLQKSEISDIGQDYLRQISDSSHNLLHILNDVLDFSKLEADKLILEHVTFRLEESLMRLSGMFSVLLGPKPVDFIIHADPRIPAELIGDPTRLEQVLLNLGSNAIKFTNQGMIELQVTMNDHSDGMANLTFTVSDTGIGMTPEQRSKLFTPFVQADHKTSRKYGGTGLGLVISHTLVEKMGGKIEVSSTHLVGSTFTFSLRFELAKSASIDVTSNTIRCHVLVLEDHPLVAHNWRMMLESMGCDCSVAGSWDEAKELLELRRWDVAIIDMEAGDMHGEETWAEWMSQLDAYGVKVVSSTTLLGRDALQHVPDELRPDAVLIKPSTSKQIRRMLQFLTFEADRTEPQAVAAIADKSVGPVPNAAPYDILVVDDQEINRLVARQLLEQNGYRVQLASSGSEAIIAAMTKRPDVVLMDLHMPEMDGHETTLKLREQFNAAQLPIIALTADVTQEQHAKCIASGMNDIVTKPIDPDTLYASLSRWLSDKPAEPSAGDETLRVAAEESTHWEDTPELQVGLALSRLSGKKNLYAQLLEKFVAQYSDVAEQLRTSLSAQDLEHAIRLAHSLSGASGHLGATALQHAATALEQALKLGQNGDEQLGNLASSADRTIMQMSAYNRQKSY</sequence>
<dbReference type="InterPro" id="IPR003594">
    <property type="entry name" value="HATPase_dom"/>
</dbReference>
<evidence type="ECO:0000259" key="22">
    <source>
        <dbReference type="PROSITE" id="PS50894"/>
    </source>
</evidence>
<dbReference type="SMART" id="SM00388">
    <property type="entry name" value="HisKA"/>
    <property type="match status" value="1"/>
</dbReference>
<dbReference type="CDD" id="cd00130">
    <property type="entry name" value="PAS"/>
    <property type="match status" value="2"/>
</dbReference>
<evidence type="ECO:0000256" key="13">
    <source>
        <dbReference type="ARBA" id="ARBA00023136"/>
    </source>
</evidence>
<evidence type="ECO:0000259" key="17">
    <source>
        <dbReference type="PROSITE" id="PS50109"/>
    </source>
</evidence>
<dbReference type="Pfam" id="PF01627">
    <property type="entry name" value="Hpt"/>
    <property type="match status" value="1"/>
</dbReference>
<keyword evidence="5 15" id="KW-0597">Phosphoprotein</keyword>
<dbReference type="Gene3D" id="3.40.50.2300">
    <property type="match status" value="2"/>
</dbReference>
<dbReference type="Gene3D" id="1.10.287.130">
    <property type="match status" value="1"/>
</dbReference>
<dbReference type="Proteomes" id="UP001596108">
    <property type="component" value="Unassembled WGS sequence"/>
</dbReference>
<dbReference type="PROSITE" id="PS50110">
    <property type="entry name" value="RESPONSE_REGULATORY"/>
    <property type="match status" value="2"/>
</dbReference>
<evidence type="ECO:0000259" key="21">
    <source>
        <dbReference type="PROSITE" id="PS50885"/>
    </source>
</evidence>
<evidence type="ECO:0000256" key="11">
    <source>
        <dbReference type="ARBA" id="ARBA00022989"/>
    </source>
</evidence>
<evidence type="ECO:0000256" key="6">
    <source>
        <dbReference type="ARBA" id="ARBA00022679"/>
    </source>
</evidence>
<evidence type="ECO:0000313" key="23">
    <source>
        <dbReference type="EMBL" id="MFC5528284.1"/>
    </source>
</evidence>
<dbReference type="InterPro" id="IPR008207">
    <property type="entry name" value="Sig_transdc_His_kin_Hpt_dom"/>
</dbReference>
<dbReference type="Gene3D" id="3.30.450.20">
    <property type="entry name" value="PAS domain"/>
    <property type="match status" value="3"/>
</dbReference>
<keyword evidence="13 16" id="KW-0472">Membrane</keyword>